<comment type="caution">
    <text evidence="4">The sequence shown here is derived from an EMBL/GenBank/DDBJ whole genome shotgun (WGS) entry which is preliminary data.</text>
</comment>
<feature type="transmembrane region" description="Helical" evidence="3">
    <location>
        <begin position="30"/>
        <end position="53"/>
    </location>
</feature>
<dbReference type="NCBIfam" id="TIGR02302">
    <property type="entry name" value="aProt_lowcomp"/>
    <property type="match status" value="1"/>
</dbReference>
<reference evidence="4" key="1">
    <citation type="submission" date="2020-10" db="EMBL/GenBank/DDBJ databases">
        <authorList>
            <person name="Abbas A."/>
            <person name="Razzaq R."/>
            <person name="Waqas M."/>
            <person name="Abbas N."/>
            <person name="Nielsen T.K."/>
            <person name="Hansen L.H."/>
            <person name="Hussain S."/>
            <person name="Shahid M."/>
        </authorList>
    </citation>
    <scope>NUCLEOTIDE SEQUENCE</scope>
    <source>
        <strain evidence="4">S14</strain>
    </source>
</reference>
<keyword evidence="3" id="KW-0812">Transmembrane</keyword>
<evidence type="ECO:0000256" key="1">
    <source>
        <dbReference type="SAM" id="Coils"/>
    </source>
</evidence>
<feature type="compositionally biased region" description="Low complexity" evidence="2">
    <location>
        <begin position="779"/>
        <end position="818"/>
    </location>
</feature>
<evidence type="ECO:0000256" key="2">
    <source>
        <dbReference type="SAM" id="MobiDB-lite"/>
    </source>
</evidence>
<dbReference type="Pfam" id="PF13779">
    <property type="entry name" value="DUF4175"/>
    <property type="match status" value="1"/>
</dbReference>
<feature type="compositionally biased region" description="Gly residues" evidence="2">
    <location>
        <begin position="819"/>
        <end position="828"/>
    </location>
</feature>
<keyword evidence="1" id="KW-0175">Coiled coil</keyword>
<name>A0ABU1DJC0_9HYPH</name>
<dbReference type="RefSeq" id="WP_309393782.1">
    <property type="nucleotide sequence ID" value="NZ_JADBEO010000043.1"/>
</dbReference>
<evidence type="ECO:0000313" key="4">
    <source>
        <dbReference type="EMBL" id="MDR4308220.1"/>
    </source>
</evidence>
<proteinExistence type="predicted"/>
<keyword evidence="3" id="KW-0472">Membrane</keyword>
<dbReference type="Proteomes" id="UP001181622">
    <property type="component" value="Unassembled WGS sequence"/>
</dbReference>
<evidence type="ECO:0000256" key="3">
    <source>
        <dbReference type="SAM" id="Phobius"/>
    </source>
</evidence>
<dbReference type="EMBL" id="JADBEO010000043">
    <property type="protein sequence ID" value="MDR4308220.1"/>
    <property type="molecule type" value="Genomic_DNA"/>
</dbReference>
<evidence type="ECO:0000313" key="5">
    <source>
        <dbReference type="Proteomes" id="UP001181622"/>
    </source>
</evidence>
<feature type="compositionally biased region" description="Basic and acidic residues" evidence="2">
    <location>
        <begin position="734"/>
        <end position="751"/>
    </location>
</feature>
<feature type="transmembrane region" description="Helical" evidence="3">
    <location>
        <begin position="155"/>
        <end position="173"/>
    </location>
</feature>
<keyword evidence="5" id="KW-1185">Reference proteome</keyword>
<feature type="compositionally biased region" description="Low complexity" evidence="2">
    <location>
        <begin position="575"/>
        <end position="590"/>
    </location>
</feature>
<feature type="compositionally biased region" description="Gly residues" evidence="2">
    <location>
        <begin position="752"/>
        <end position="761"/>
    </location>
</feature>
<accession>A0ABU1DJC0</accession>
<gene>
    <name evidence="4" type="ORF">IHQ68_16500</name>
</gene>
<feature type="region of interest" description="Disordered" evidence="2">
    <location>
        <begin position="675"/>
        <end position="868"/>
    </location>
</feature>
<feature type="region of interest" description="Disordered" evidence="2">
    <location>
        <begin position="573"/>
        <end position="599"/>
    </location>
</feature>
<dbReference type="InterPro" id="IPR012683">
    <property type="entry name" value="CHP02302_TM"/>
</dbReference>
<keyword evidence="3" id="KW-1133">Transmembrane helix</keyword>
<feature type="transmembrane region" description="Helical" evidence="3">
    <location>
        <begin position="59"/>
        <end position="80"/>
    </location>
</feature>
<sequence>MGETRRRTDIGAAVNRVASRARLALAWEGAWPWLAAALVVATLFLVVSWFGVWDALPPLARAVGVLLFGAAFLAALSRLARAGWPDRRAALARVDRASGLAHRPATSLDDRLASIEGEDPMTRALWSAHRERMEREAKDLRAGAPSPRLAVRDPYALRFLIGLLAVAAFAVAGSDRGARVAAAFDWTSPAADTVPARIDAWVAPPGYTGRPPIFLTARAGAQDAPKADSAAAAVPDGGVEMIRVPQNATLVVRGSGGPVEVTAGGAAEELRMEGRPPEGVTEKKFKLTGDAEAKIASPGAPDRIWRFSIIPDQPPSIELAGPLKLNARGTAIIPYEVKDDYGVVAAEARFALKPAAAPTPPVALKNPKPRPAIQPARPLYEAPKVALGLPRAKARDGKAETPLDVTEHPFAGAEAAMTLVARDEAGQEGSSKSVDLRLPAREFTKPLARALVEQRRILALDANSKPKVLQALRALALFPEQFTPKASHYLGLTTATRRLEIAVEDDQLRGAADYLWEVALRIEDGDLPEAERDLRAAEEALRKALENGASEQEIKKLTQDLRAALEKFMREMAEQQRQNGGQQQQAQRGQRGAKEIRPQDLRNMIDRMEKLAQSGAKDAAKQALADLKNMLDNLRNAQRQQADPNAQAQQQQLDKLQDMIREQGKLRDQTFQEYRQNERQQRNQRGKPQQGQDGQQRMQELAERQQQLRQQLDKMMREHGEKSDQVEGQQGQRQDQRQGENQEGREQRPGERGQGQQGQQGEGDQPGQNALGEAGKSMGEAQGALGQGQTAQALDQQQKALEQLRKGAQAMAEQMQGQGQPGQQGEGQQGAQNGEDGRDDDPLGRPVRRRESDGDTTKVPGEIDAQRARRVIEELRKRLGEANRPREELDYLERLLTP</sequence>
<protein>
    <submittedName>
        <fullName evidence="4">TIGR02302 family protein</fullName>
    </submittedName>
</protein>
<organism evidence="4 5">
    <name type="scientific">Chelatococcus sambhunathii</name>
    <dbReference type="NCBI Taxonomy" id="363953"/>
    <lineage>
        <taxon>Bacteria</taxon>
        <taxon>Pseudomonadati</taxon>
        <taxon>Pseudomonadota</taxon>
        <taxon>Alphaproteobacteria</taxon>
        <taxon>Hyphomicrobiales</taxon>
        <taxon>Chelatococcaceae</taxon>
        <taxon>Chelatococcus</taxon>
    </lineage>
</organism>
<feature type="compositionally biased region" description="Basic and acidic residues" evidence="2">
    <location>
        <begin position="711"/>
        <end position="725"/>
    </location>
</feature>
<feature type="coiled-coil region" evidence="1">
    <location>
        <begin position="617"/>
        <end position="666"/>
    </location>
</feature>
<feature type="compositionally biased region" description="Low complexity" evidence="2">
    <location>
        <begin position="686"/>
        <end position="710"/>
    </location>
</feature>